<dbReference type="EC" id="2.1.1.72" evidence="1"/>
<feature type="compositionally biased region" description="Basic and acidic residues" evidence="7">
    <location>
        <begin position="38"/>
        <end position="56"/>
    </location>
</feature>
<keyword evidence="2 9" id="KW-0489">Methyltransferase</keyword>
<dbReference type="EMBL" id="LT598496">
    <property type="protein sequence ID" value="SBV30933.1"/>
    <property type="molecule type" value="Genomic_DNA"/>
</dbReference>
<feature type="region of interest" description="Disordered" evidence="7">
    <location>
        <begin position="1"/>
        <end position="56"/>
    </location>
</feature>
<evidence type="ECO:0000256" key="4">
    <source>
        <dbReference type="ARBA" id="ARBA00022691"/>
    </source>
</evidence>
<evidence type="ECO:0000256" key="5">
    <source>
        <dbReference type="ARBA" id="ARBA00022747"/>
    </source>
</evidence>
<sequence length="240" mass="26183">MHLRPPPPATSKTLKRPTSRARVRALLCSTPPSPPKAQRAERRPAAGHRSEEAERVGPDLCRLHPCHHHPARARPAGPRLSASCQGKNLAAVMQAMDRTPKMHEGNMSHDVLGVAYQYLLKPFPDGSGTRAGQFFTPREVVELIVEVLAPKSFESVYDPTCESGGMLIASAAGQCSARRAHQDPAGTLRWAARRRRKALRYADVGTSQPGPRRPLRPGLPHPSGYHVSRAVKASTHEPIP</sequence>
<evidence type="ECO:0000259" key="8">
    <source>
        <dbReference type="Pfam" id="PF02384"/>
    </source>
</evidence>
<proteinExistence type="predicted"/>
<keyword evidence="5" id="KW-0680">Restriction system</keyword>
<dbReference type="GO" id="GO:0009007">
    <property type="term" value="F:site-specific DNA-methyltransferase (adenine-specific) activity"/>
    <property type="evidence" value="ECO:0007669"/>
    <property type="project" value="UniProtKB-EC"/>
</dbReference>
<dbReference type="Proteomes" id="UP000199393">
    <property type="component" value="Chromosome I"/>
</dbReference>
<evidence type="ECO:0000256" key="6">
    <source>
        <dbReference type="ARBA" id="ARBA00047942"/>
    </source>
</evidence>
<feature type="region of interest" description="Disordered" evidence="7">
    <location>
        <begin position="200"/>
        <end position="240"/>
    </location>
</feature>
<keyword evidence="3" id="KW-0808">Transferase</keyword>
<dbReference type="GO" id="GO:0009307">
    <property type="term" value="P:DNA restriction-modification system"/>
    <property type="evidence" value="ECO:0007669"/>
    <property type="project" value="UniProtKB-KW"/>
</dbReference>
<evidence type="ECO:0000256" key="7">
    <source>
        <dbReference type="SAM" id="MobiDB-lite"/>
    </source>
</evidence>
<keyword evidence="4" id="KW-0949">S-adenosyl-L-methionine</keyword>
<dbReference type="PANTHER" id="PTHR42933">
    <property type="entry name" value="SLR6095 PROTEIN"/>
    <property type="match status" value="1"/>
</dbReference>
<feature type="domain" description="DNA methylase adenine-specific" evidence="8">
    <location>
        <begin position="108"/>
        <end position="171"/>
    </location>
</feature>
<evidence type="ECO:0000256" key="3">
    <source>
        <dbReference type="ARBA" id="ARBA00022679"/>
    </source>
</evidence>
<dbReference type="AlphaFoldDB" id="A0A1C3NEC0"/>
<evidence type="ECO:0000313" key="9">
    <source>
        <dbReference type="EMBL" id="SBV30933.1"/>
    </source>
</evidence>
<dbReference type="InterPro" id="IPR051537">
    <property type="entry name" value="DNA_Adenine_Mtase"/>
</dbReference>
<gene>
    <name evidence="9" type="ORF">GA0070620_6540</name>
</gene>
<evidence type="ECO:0000256" key="2">
    <source>
        <dbReference type="ARBA" id="ARBA00022603"/>
    </source>
</evidence>
<dbReference type="InterPro" id="IPR029063">
    <property type="entry name" value="SAM-dependent_MTases_sf"/>
</dbReference>
<reference evidence="10" key="1">
    <citation type="submission" date="2016-06" db="EMBL/GenBank/DDBJ databases">
        <authorList>
            <person name="Varghese N."/>
        </authorList>
    </citation>
    <scope>NUCLEOTIDE SEQUENCE [LARGE SCALE GENOMIC DNA]</scope>
    <source>
        <strain evidence="10">DSM 45344</strain>
    </source>
</reference>
<protein>
    <recommendedName>
        <fullName evidence="1">site-specific DNA-methyltransferase (adenine-specific)</fullName>
        <ecNumber evidence="1">2.1.1.72</ecNumber>
    </recommendedName>
</protein>
<dbReference type="GO" id="GO:0008170">
    <property type="term" value="F:N-methyltransferase activity"/>
    <property type="evidence" value="ECO:0007669"/>
    <property type="project" value="InterPro"/>
</dbReference>
<dbReference type="Gene3D" id="3.40.50.150">
    <property type="entry name" value="Vaccinia Virus protein VP39"/>
    <property type="match status" value="1"/>
</dbReference>
<keyword evidence="10" id="KW-1185">Reference proteome</keyword>
<comment type="catalytic activity">
    <reaction evidence="6">
        <text>a 2'-deoxyadenosine in DNA + S-adenosyl-L-methionine = an N(6)-methyl-2'-deoxyadenosine in DNA + S-adenosyl-L-homocysteine + H(+)</text>
        <dbReference type="Rhea" id="RHEA:15197"/>
        <dbReference type="Rhea" id="RHEA-COMP:12418"/>
        <dbReference type="Rhea" id="RHEA-COMP:12419"/>
        <dbReference type="ChEBI" id="CHEBI:15378"/>
        <dbReference type="ChEBI" id="CHEBI:57856"/>
        <dbReference type="ChEBI" id="CHEBI:59789"/>
        <dbReference type="ChEBI" id="CHEBI:90615"/>
        <dbReference type="ChEBI" id="CHEBI:90616"/>
        <dbReference type="EC" id="2.1.1.72"/>
    </reaction>
</comment>
<dbReference type="Pfam" id="PF02384">
    <property type="entry name" value="N6_Mtase"/>
    <property type="match status" value="1"/>
</dbReference>
<dbReference type="GO" id="GO:0003677">
    <property type="term" value="F:DNA binding"/>
    <property type="evidence" value="ECO:0007669"/>
    <property type="project" value="InterPro"/>
</dbReference>
<feature type="compositionally biased region" description="Basic residues" evidence="7">
    <location>
        <begin position="13"/>
        <end position="23"/>
    </location>
</feature>
<dbReference type="PRINTS" id="PR00507">
    <property type="entry name" value="N12N6MTFRASE"/>
</dbReference>
<organism evidence="9 10">
    <name type="scientific">Micromonospora krabiensis</name>
    <dbReference type="NCBI Taxonomy" id="307121"/>
    <lineage>
        <taxon>Bacteria</taxon>
        <taxon>Bacillati</taxon>
        <taxon>Actinomycetota</taxon>
        <taxon>Actinomycetes</taxon>
        <taxon>Micromonosporales</taxon>
        <taxon>Micromonosporaceae</taxon>
        <taxon>Micromonospora</taxon>
    </lineage>
</organism>
<dbReference type="InterPro" id="IPR003356">
    <property type="entry name" value="DNA_methylase_A-5"/>
</dbReference>
<evidence type="ECO:0000313" key="10">
    <source>
        <dbReference type="Proteomes" id="UP000199393"/>
    </source>
</evidence>
<dbReference type="GO" id="GO:0032259">
    <property type="term" value="P:methylation"/>
    <property type="evidence" value="ECO:0007669"/>
    <property type="project" value="UniProtKB-KW"/>
</dbReference>
<dbReference type="PANTHER" id="PTHR42933:SF3">
    <property type="entry name" value="TYPE I RESTRICTION ENZYME MJAVIII METHYLASE SUBUNIT"/>
    <property type="match status" value="1"/>
</dbReference>
<accession>A0A1C3NEC0</accession>
<name>A0A1C3NEC0_9ACTN</name>
<dbReference type="SUPFAM" id="SSF53335">
    <property type="entry name" value="S-adenosyl-L-methionine-dependent methyltransferases"/>
    <property type="match status" value="1"/>
</dbReference>
<dbReference type="STRING" id="307121.GA0070620_6540"/>
<evidence type="ECO:0000256" key="1">
    <source>
        <dbReference type="ARBA" id="ARBA00011900"/>
    </source>
</evidence>